<keyword evidence="1" id="KW-1133">Transmembrane helix</keyword>
<evidence type="ECO:0000256" key="1">
    <source>
        <dbReference type="SAM" id="Phobius"/>
    </source>
</evidence>
<dbReference type="AlphaFoldDB" id="A0A6G1K5H9"/>
<keyword evidence="1" id="KW-0812">Transmembrane</keyword>
<evidence type="ECO:0000313" key="2">
    <source>
        <dbReference type="EMBL" id="KAF2708139.1"/>
    </source>
</evidence>
<feature type="transmembrane region" description="Helical" evidence="1">
    <location>
        <begin position="6"/>
        <end position="24"/>
    </location>
</feature>
<keyword evidence="3" id="KW-1185">Reference proteome</keyword>
<accession>A0A6G1K5H9</accession>
<organism evidence="2 3">
    <name type="scientific">Pleomassaria siparia CBS 279.74</name>
    <dbReference type="NCBI Taxonomy" id="1314801"/>
    <lineage>
        <taxon>Eukaryota</taxon>
        <taxon>Fungi</taxon>
        <taxon>Dikarya</taxon>
        <taxon>Ascomycota</taxon>
        <taxon>Pezizomycotina</taxon>
        <taxon>Dothideomycetes</taxon>
        <taxon>Pleosporomycetidae</taxon>
        <taxon>Pleosporales</taxon>
        <taxon>Pleomassariaceae</taxon>
        <taxon>Pleomassaria</taxon>
    </lineage>
</organism>
<dbReference type="Proteomes" id="UP000799428">
    <property type="component" value="Unassembled WGS sequence"/>
</dbReference>
<sequence length="146" mass="16329">MDLTVLASVINCVVKFLMFSVYVASEARRMMLKRFHGSLLDTGCEQASRASSMLSLPFATPQNHTTTTIPRRTGNKSVGVVLLSRILAKLVSSTTLTLVSSPISPSSARTSDYNPPRNYGMPKIRTDPESMYGEWWYRDYDVWSLV</sequence>
<dbReference type="EMBL" id="MU005772">
    <property type="protein sequence ID" value="KAF2708139.1"/>
    <property type="molecule type" value="Genomic_DNA"/>
</dbReference>
<keyword evidence="1" id="KW-0472">Membrane</keyword>
<gene>
    <name evidence="2" type="ORF">K504DRAFT_456186</name>
</gene>
<name>A0A6G1K5H9_9PLEO</name>
<reference evidence="2" key="1">
    <citation type="journal article" date="2020" name="Stud. Mycol.">
        <title>101 Dothideomycetes genomes: a test case for predicting lifestyles and emergence of pathogens.</title>
        <authorList>
            <person name="Haridas S."/>
            <person name="Albert R."/>
            <person name="Binder M."/>
            <person name="Bloem J."/>
            <person name="Labutti K."/>
            <person name="Salamov A."/>
            <person name="Andreopoulos B."/>
            <person name="Baker S."/>
            <person name="Barry K."/>
            <person name="Bills G."/>
            <person name="Bluhm B."/>
            <person name="Cannon C."/>
            <person name="Castanera R."/>
            <person name="Culley D."/>
            <person name="Daum C."/>
            <person name="Ezra D."/>
            <person name="Gonzalez J."/>
            <person name="Henrissat B."/>
            <person name="Kuo A."/>
            <person name="Liang C."/>
            <person name="Lipzen A."/>
            <person name="Lutzoni F."/>
            <person name="Magnuson J."/>
            <person name="Mondo S."/>
            <person name="Nolan M."/>
            <person name="Ohm R."/>
            <person name="Pangilinan J."/>
            <person name="Park H.-J."/>
            <person name="Ramirez L."/>
            <person name="Alfaro M."/>
            <person name="Sun H."/>
            <person name="Tritt A."/>
            <person name="Yoshinaga Y."/>
            <person name="Zwiers L.-H."/>
            <person name="Turgeon B."/>
            <person name="Goodwin S."/>
            <person name="Spatafora J."/>
            <person name="Crous P."/>
            <person name="Grigoriev I."/>
        </authorList>
    </citation>
    <scope>NUCLEOTIDE SEQUENCE</scope>
    <source>
        <strain evidence="2">CBS 279.74</strain>
    </source>
</reference>
<protein>
    <submittedName>
        <fullName evidence="2">Uncharacterized protein</fullName>
    </submittedName>
</protein>
<evidence type="ECO:0000313" key="3">
    <source>
        <dbReference type="Proteomes" id="UP000799428"/>
    </source>
</evidence>
<proteinExistence type="predicted"/>